<dbReference type="AlphaFoldDB" id="I4LNW7"/>
<gene>
    <name evidence="1" type="ORF">CGSMWGv55152_06728</name>
</gene>
<dbReference type="EMBL" id="ADEQ01000025">
    <property type="protein sequence ID" value="EIK78657.1"/>
    <property type="molecule type" value="Genomic_DNA"/>
</dbReference>
<evidence type="ECO:0000313" key="1">
    <source>
        <dbReference type="EMBL" id="EIK78657.1"/>
    </source>
</evidence>
<name>I4LNW7_GARVA</name>
<proteinExistence type="predicted"/>
<reference evidence="1 2" key="1">
    <citation type="journal article" date="2012" name="J. Bacteriol.">
        <title>Comparative Genomic Analyses of 17 Clinical Isolates of Gardnerella vaginalis Provide Evidence of Multiple Genetically Isolated Clades Consistent with Subspeciation into Genovars.</title>
        <authorList>
            <person name="Ahmed A."/>
            <person name="Earl J."/>
            <person name="Retchless A."/>
            <person name="Hillier S."/>
            <person name="Rabe L."/>
            <person name="Cherpes T."/>
            <person name="Powell E."/>
            <person name="Janto B."/>
            <person name="Eutsey R."/>
            <person name="Hiller N.L."/>
            <person name="Boissy R."/>
            <person name="Dahlgreen M."/>
            <person name="Hall B."/>
            <person name="Costerton J."/>
            <person name="Post J.C."/>
            <person name="Hu F."/>
            <person name="Ehrlich G."/>
        </authorList>
    </citation>
    <scope>NUCLEOTIDE SEQUENCE [LARGE SCALE GENOMIC DNA]</scope>
    <source>
        <strain evidence="1 2">55152</strain>
    </source>
</reference>
<protein>
    <submittedName>
        <fullName evidence="1">Uncharacterized protein</fullName>
    </submittedName>
</protein>
<sequence>MHTAERSEKPIGAKDLAPAEPCGLENGFSIDATGYIAMHEEIKPMPMVAKATPIGERVWNITAFIF</sequence>
<organism evidence="1 2">
    <name type="scientific">Gardnerella vaginalis 55152</name>
    <dbReference type="NCBI Taxonomy" id="698955"/>
    <lineage>
        <taxon>Bacteria</taxon>
        <taxon>Bacillati</taxon>
        <taxon>Actinomycetota</taxon>
        <taxon>Actinomycetes</taxon>
        <taxon>Bifidobacteriales</taxon>
        <taxon>Bifidobacteriaceae</taxon>
        <taxon>Gardnerella</taxon>
    </lineage>
</organism>
<evidence type="ECO:0000313" key="2">
    <source>
        <dbReference type="Proteomes" id="UP000005936"/>
    </source>
</evidence>
<comment type="caution">
    <text evidence="1">The sequence shown here is derived from an EMBL/GenBank/DDBJ whole genome shotgun (WGS) entry which is preliminary data.</text>
</comment>
<accession>I4LNW7</accession>
<dbReference type="Proteomes" id="UP000005936">
    <property type="component" value="Unassembled WGS sequence"/>
</dbReference>